<evidence type="ECO:0000313" key="3">
    <source>
        <dbReference type="Proteomes" id="UP000664096"/>
    </source>
</evidence>
<comment type="caution">
    <text evidence="2">The sequence shown here is derived from an EMBL/GenBank/DDBJ whole genome shotgun (WGS) entry which is preliminary data.</text>
</comment>
<dbReference type="Proteomes" id="UP000664096">
    <property type="component" value="Unassembled WGS sequence"/>
</dbReference>
<sequence length="372" mass="41789">MPRSLIKLALEGSDEARRRLFAQLSELMTAKLEERTDRELAIFSEVILKLYAFASAKDRARLAQKLATHTSLPHPLACRMAEDDLSIAMPILASCPVLTQDDLLDFVERLSKAHLQVIARRTDLSPGVSDRLVEKGDTPVQRILAGNREIELSRATMLKLVRLAAEDTVLREDLALRSDLPPSVCRSLLPLVDSETKKRLHRMIEGALSQVQLNQIARLKILRREFGLALENPDMNVLWRDAQRAHITFDELVILLLQDNRFNHTIELLAMRVRTEPRAFKDAVFNGEKEAVAETVAKAGLSPAVFAMFAKSRCEHLKLPASQASQWIAAYSGVLSRAGREASAPRSDFQARRKNRREKPAGRRSLRHAAGF</sequence>
<feature type="region of interest" description="Disordered" evidence="1">
    <location>
        <begin position="342"/>
        <end position="372"/>
    </location>
</feature>
<feature type="compositionally biased region" description="Basic residues" evidence="1">
    <location>
        <begin position="352"/>
        <end position="372"/>
    </location>
</feature>
<evidence type="ECO:0000256" key="1">
    <source>
        <dbReference type="SAM" id="MobiDB-lite"/>
    </source>
</evidence>
<dbReference type="EMBL" id="JAEKJZ010000003">
    <property type="protein sequence ID" value="MBN9671743.1"/>
    <property type="molecule type" value="Genomic_DNA"/>
</dbReference>
<organism evidence="2 3">
    <name type="scientific">Roseibium aggregatum</name>
    <dbReference type="NCBI Taxonomy" id="187304"/>
    <lineage>
        <taxon>Bacteria</taxon>
        <taxon>Pseudomonadati</taxon>
        <taxon>Pseudomonadota</taxon>
        <taxon>Alphaproteobacteria</taxon>
        <taxon>Hyphomicrobiales</taxon>
        <taxon>Stappiaceae</taxon>
        <taxon>Roseibium</taxon>
    </lineage>
</organism>
<dbReference type="Pfam" id="PF10098">
    <property type="entry name" value="DUF2336"/>
    <property type="match status" value="1"/>
</dbReference>
<accession>A0A939J2T1</accession>
<dbReference type="AlphaFoldDB" id="A0A939J2T1"/>
<evidence type="ECO:0000313" key="2">
    <source>
        <dbReference type="EMBL" id="MBN9671743.1"/>
    </source>
</evidence>
<reference evidence="2" key="1">
    <citation type="submission" date="2020-12" db="EMBL/GenBank/DDBJ databases">
        <title>Oil enriched cultivation method for isolating marine PHA-producing bacteria.</title>
        <authorList>
            <person name="Zheng W."/>
            <person name="Yu S."/>
            <person name="Huang Y."/>
        </authorList>
    </citation>
    <scope>NUCLEOTIDE SEQUENCE</scope>
    <source>
        <strain evidence="2">SY-2-12</strain>
    </source>
</reference>
<gene>
    <name evidence="2" type="ORF">JF539_15450</name>
</gene>
<protein>
    <submittedName>
        <fullName evidence="2">DUF2336 domain-containing protein</fullName>
    </submittedName>
</protein>
<dbReference type="RefSeq" id="WP_207141605.1">
    <property type="nucleotide sequence ID" value="NZ_JAEKJZ010000003.1"/>
</dbReference>
<proteinExistence type="predicted"/>
<dbReference type="InterPro" id="IPR019285">
    <property type="entry name" value="DUF2336"/>
</dbReference>
<name>A0A939J2T1_9HYPH</name>